<evidence type="ECO:0000256" key="3">
    <source>
        <dbReference type="ARBA" id="ARBA00022553"/>
    </source>
</evidence>
<dbReference type="Gene3D" id="3.40.50.2300">
    <property type="match status" value="1"/>
</dbReference>
<feature type="domain" description="PTS EIIB type-2" evidence="8">
    <location>
        <begin position="156"/>
        <end position="251"/>
    </location>
</feature>
<dbReference type="Proteomes" id="UP001324287">
    <property type="component" value="Chromosome"/>
</dbReference>
<evidence type="ECO:0000256" key="2">
    <source>
        <dbReference type="ARBA" id="ARBA00022448"/>
    </source>
</evidence>
<keyword evidence="3" id="KW-0597">Phosphoprotein</keyword>
<accession>A0ABZ1BBF2</accession>
<keyword evidence="7" id="KW-0472">Membrane</keyword>
<dbReference type="InterPro" id="IPR029503">
    <property type="entry name" value="PTS_EIIB_mannitol"/>
</dbReference>
<dbReference type="SUPFAM" id="SSF52794">
    <property type="entry name" value="PTS system IIB component-like"/>
    <property type="match status" value="1"/>
</dbReference>
<evidence type="ECO:0000256" key="5">
    <source>
        <dbReference type="ARBA" id="ARBA00022679"/>
    </source>
</evidence>
<dbReference type="Pfam" id="PF02302">
    <property type="entry name" value="PTS_IIB"/>
    <property type="match status" value="1"/>
</dbReference>
<keyword evidence="7" id="KW-1133">Transmembrane helix</keyword>
<keyword evidence="4" id="KW-0762">Sugar transport</keyword>
<dbReference type="RefSeq" id="WP_324277952.1">
    <property type="nucleotide sequence ID" value="NZ_CP141261.1"/>
</dbReference>
<keyword evidence="2" id="KW-0813">Transport</keyword>
<dbReference type="PANTHER" id="PTHR30181:SF2">
    <property type="entry name" value="PTS SYSTEM MANNITOL-SPECIFIC EIICBA COMPONENT"/>
    <property type="match status" value="1"/>
</dbReference>
<dbReference type="InterPro" id="IPR013011">
    <property type="entry name" value="PTS_EIIB_2"/>
</dbReference>
<keyword evidence="10" id="KW-1185">Reference proteome</keyword>
<dbReference type="PANTHER" id="PTHR30181">
    <property type="entry name" value="MANNITOL PERMEASE IIC COMPONENT"/>
    <property type="match status" value="1"/>
</dbReference>
<evidence type="ECO:0000313" key="10">
    <source>
        <dbReference type="Proteomes" id="UP001324287"/>
    </source>
</evidence>
<proteinExistence type="predicted"/>
<evidence type="ECO:0000256" key="6">
    <source>
        <dbReference type="ARBA" id="ARBA00022683"/>
    </source>
</evidence>
<keyword evidence="5" id="KW-0808">Transferase</keyword>
<gene>
    <name evidence="9" type="ORF">U6N30_15330</name>
</gene>
<dbReference type="InterPro" id="IPR050893">
    <property type="entry name" value="Sugar_PTS"/>
</dbReference>
<feature type="transmembrane region" description="Helical" evidence="7">
    <location>
        <begin position="74"/>
        <end position="97"/>
    </location>
</feature>
<dbReference type="EMBL" id="CP141261">
    <property type="protein sequence ID" value="WRL66640.1"/>
    <property type="molecule type" value="Genomic_DNA"/>
</dbReference>
<comment type="function">
    <text evidence="1">The phosphoenolpyruvate-dependent sugar phosphotransferase system (sugar PTS), a major carbohydrate active transport system, catalyzes the phosphorylation of incoming sugar substrates concomitantly with their translocation across the cell membrane. The enzyme II CmtAB PTS system is involved in D-mannitol transport.</text>
</comment>
<dbReference type="CDD" id="cd05567">
    <property type="entry name" value="PTS_IIB_mannitol"/>
    <property type="match status" value="1"/>
</dbReference>
<organism evidence="9 10">
    <name type="scientific">Blastococcus brunescens</name>
    <dbReference type="NCBI Taxonomy" id="1564165"/>
    <lineage>
        <taxon>Bacteria</taxon>
        <taxon>Bacillati</taxon>
        <taxon>Actinomycetota</taxon>
        <taxon>Actinomycetes</taxon>
        <taxon>Geodermatophilales</taxon>
        <taxon>Geodermatophilaceae</taxon>
        <taxon>Blastococcus</taxon>
    </lineage>
</organism>
<reference evidence="9 10" key="1">
    <citation type="submission" date="2023-12" db="EMBL/GenBank/DDBJ databases">
        <title>Blastococcus brunescens sp. nov., an actonobacterium isolated from sandstone collected in sahara desert.</title>
        <authorList>
            <person name="Gtari M."/>
            <person name="Ghodhbane F."/>
        </authorList>
    </citation>
    <scope>NUCLEOTIDE SEQUENCE [LARGE SCALE GENOMIC DNA]</scope>
    <source>
        <strain evidence="9 10">BMG 8361</strain>
    </source>
</reference>
<evidence type="ECO:0000256" key="1">
    <source>
        <dbReference type="ARBA" id="ARBA00002434"/>
    </source>
</evidence>
<evidence type="ECO:0000259" key="8">
    <source>
        <dbReference type="PROSITE" id="PS51099"/>
    </source>
</evidence>
<feature type="transmembrane region" description="Helical" evidence="7">
    <location>
        <begin position="31"/>
        <end position="54"/>
    </location>
</feature>
<dbReference type="InterPro" id="IPR003501">
    <property type="entry name" value="PTS_EIIB_2/3"/>
</dbReference>
<dbReference type="InterPro" id="IPR036095">
    <property type="entry name" value="PTS_EIIB-like_sf"/>
</dbReference>
<keyword evidence="7" id="KW-0812">Transmembrane</keyword>
<evidence type="ECO:0000256" key="4">
    <source>
        <dbReference type="ARBA" id="ARBA00022597"/>
    </source>
</evidence>
<protein>
    <recommendedName>
        <fullName evidence="8">PTS EIIB type-2 domain-containing protein</fullName>
    </recommendedName>
</protein>
<sequence>MARATAPGAAIIHFFGGIHEIYFPFVLMKPVLLLGAIAGGMVGIGTLVVFDAGLRAPAAPGSIIAVLAQTPGDSFVGVILSVVLAAATSFVVCALLLKVSRDKDGDLAEATAEMEALKGRKSSVAGSLTTTEAAAGDEVEASGVAPRDAAARTPIHRIAFACDAGMGSSAMGASVLRNKIKKAGFGDVDVQNVAIANLTDDVDLVVTHQDLTPRAQSMSPSAQHVSVDNFMNSPQYDEIVEQLRTTNTQGASSTR</sequence>
<keyword evidence="6" id="KW-0598">Phosphotransferase system</keyword>
<dbReference type="PROSITE" id="PS51099">
    <property type="entry name" value="PTS_EIIB_TYPE_2"/>
    <property type="match status" value="1"/>
</dbReference>
<evidence type="ECO:0000313" key="9">
    <source>
        <dbReference type="EMBL" id="WRL66640.1"/>
    </source>
</evidence>
<name>A0ABZ1BBF2_9ACTN</name>
<evidence type="ECO:0000256" key="7">
    <source>
        <dbReference type="SAM" id="Phobius"/>
    </source>
</evidence>